<name>F2I9N5_FLUTR</name>
<dbReference type="STRING" id="755732.Fluta_1033"/>
<dbReference type="eggNOG" id="COG0720">
    <property type="taxonomic scope" value="Bacteria"/>
</dbReference>
<dbReference type="OrthoDB" id="9804698at2"/>
<reference evidence="11 12" key="1">
    <citation type="journal article" date="2011" name="Stand. Genomic Sci.">
        <title>Complete genome sequence of the gliding freshwater bacterium Fluviicola taffensis type strain (RW262).</title>
        <authorList>
            <person name="Woyke T."/>
            <person name="Chertkov O."/>
            <person name="Lapidus A."/>
            <person name="Nolan M."/>
            <person name="Lucas S."/>
            <person name="Del Rio T.G."/>
            <person name="Tice H."/>
            <person name="Cheng J.F."/>
            <person name="Tapia R."/>
            <person name="Han C."/>
            <person name="Goodwin L."/>
            <person name="Pitluck S."/>
            <person name="Liolios K."/>
            <person name="Pagani I."/>
            <person name="Ivanova N."/>
            <person name="Huntemann M."/>
            <person name="Mavromatis K."/>
            <person name="Mikhailova N."/>
            <person name="Pati A."/>
            <person name="Chen A."/>
            <person name="Palaniappan K."/>
            <person name="Land M."/>
            <person name="Hauser L."/>
            <person name="Brambilla E.M."/>
            <person name="Rohde M."/>
            <person name="Mwirichia R."/>
            <person name="Sikorski J."/>
            <person name="Tindall B.J."/>
            <person name="Goker M."/>
            <person name="Bristow J."/>
            <person name="Eisen J.A."/>
            <person name="Markowitz V."/>
            <person name="Hugenholtz P."/>
            <person name="Klenk H.P."/>
            <person name="Kyrpides N.C."/>
        </authorList>
    </citation>
    <scope>NUCLEOTIDE SEQUENCE [LARGE SCALE GENOMIC DNA]</scope>
    <source>
        <strain evidence="12">DSM 16823 / RW262 / RW262</strain>
    </source>
</reference>
<dbReference type="Proteomes" id="UP000007463">
    <property type="component" value="Chromosome"/>
</dbReference>
<dbReference type="Gene3D" id="3.30.479.10">
    <property type="entry name" value="6-pyruvoyl tetrahydropterin synthase/QueD"/>
    <property type="match status" value="1"/>
</dbReference>
<dbReference type="PANTHER" id="PTHR12589:SF7">
    <property type="entry name" value="6-PYRUVOYL TETRAHYDROBIOPTERIN SYNTHASE"/>
    <property type="match status" value="1"/>
</dbReference>
<evidence type="ECO:0000256" key="1">
    <source>
        <dbReference type="ARBA" id="ARBA00001947"/>
    </source>
</evidence>
<comment type="catalytic activity">
    <reaction evidence="10">
        <text>7,8-dihydroneopterin 3'-triphosphate + H2O = 6-carboxy-5,6,7,8-tetrahydropterin + triphosphate + acetaldehyde + 2 H(+)</text>
        <dbReference type="Rhea" id="RHEA:27966"/>
        <dbReference type="ChEBI" id="CHEBI:15343"/>
        <dbReference type="ChEBI" id="CHEBI:15377"/>
        <dbReference type="ChEBI" id="CHEBI:15378"/>
        <dbReference type="ChEBI" id="CHEBI:18036"/>
        <dbReference type="ChEBI" id="CHEBI:58462"/>
        <dbReference type="ChEBI" id="CHEBI:61032"/>
        <dbReference type="EC" id="4.1.2.50"/>
    </reaction>
</comment>
<proteinExistence type="inferred from homology"/>
<sequence length="190" mass="22006">MPYFSVYFQLENGLISSSQNLHFFNKLPVLKRTFSAKISNFASNILRLETVYITRREHFNAAHKLWREEWSDEKNEEVFGKCSNKNWHGHNFELFVTVKGEPNPETGFVINLKDLSVIIKELVIEEVDHKNLNLDVPFLKGKLASTENLAIEIWKIIDAPIQEAGGQLCKIKLVETENNYVEYFGGKEPF</sequence>
<dbReference type="GO" id="GO:0046872">
    <property type="term" value="F:metal ion binding"/>
    <property type="evidence" value="ECO:0007669"/>
    <property type="project" value="UniProtKB-KW"/>
</dbReference>
<comment type="similarity">
    <text evidence="3">Belongs to the PTPS family. QueD subfamily.</text>
</comment>
<dbReference type="AlphaFoldDB" id="F2I9N5"/>
<evidence type="ECO:0000256" key="8">
    <source>
        <dbReference type="ARBA" id="ARBA00023239"/>
    </source>
</evidence>
<comment type="pathway">
    <text evidence="2">Purine metabolism; 7-cyano-7-deazaguanine biosynthesis.</text>
</comment>
<dbReference type="UniPathway" id="UPA00391"/>
<evidence type="ECO:0000313" key="11">
    <source>
        <dbReference type="EMBL" id="AEA43031.1"/>
    </source>
</evidence>
<dbReference type="EC" id="4.1.2.50" evidence="4"/>
<protein>
    <recommendedName>
        <fullName evidence="5">6-carboxy-5,6,7,8-tetrahydropterin synthase</fullName>
        <ecNumber evidence="4">4.1.2.50</ecNumber>
    </recommendedName>
    <alternativeName>
        <fullName evidence="9">Queuosine biosynthesis protein QueD</fullName>
    </alternativeName>
</protein>
<keyword evidence="6" id="KW-0479">Metal-binding</keyword>
<organism evidence="11 12">
    <name type="scientific">Fluviicola taffensis (strain DSM 16823 / NCIMB 13979 / RW262)</name>
    <dbReference type="NCBI Taxonomy" id="755732"/>
    <lineage>
        <taxon>Bacteria</taxon>
        <taxon>Pseudomonadati</taxon>
        <taxon>Bacteroidota</taxon>
        <taxon>Flavobacteriia</taxon>
        <taxon>Flavobacteriales</taxon>
        <taxon>Crocinitomicaceae</taxon>
        <taxon>Fluviicola</taxon>
    </lineage>
</organism>
<comment type="cofactor">
    <cofactor evidence="1">
        <name>Zn(2+)</name>
        <dbReference type="ChEBI" id="CHEBI:29105"/>
    </cofactor>
</comment>
<evidence type="ECO:0000256" key="10">
    <source>
        <dbReference type="ARBA" id="ARBA00048807"/>
    </source>
</evidence>
<accession>F2I9N5</accession>
<evidence type="ECO:0000256" key="5">
    <source>
        <dbReference type="ARBA" id="ARBA00018141"/>
    </source>
</evidence>
<dbReference type="GO" id="GO:0070497">
    <property type="term" value="F:6-carboxytetrahydropterin synthase activity"/>
    <property type="evidence" value="ECO:0007669"/>
    <property type="project" value="UniProtKB-EC"/>
</dbReference>
<evidence type="ECO:0000256" key="7">
    <source>
        <dbReference type="ARBA" id="ARBA00022833"/>
    </source>
</evidence>
<dbReference type="HOGENOM" id="CLU_111016_2_0_10"/>
<dbReference type="KEGG" id="fte:Fluta_1033"/>
<keyword evidence="8" id="KW-0456">Lyase</keyword>
<evidence type="ECO:0000256" key="9">
    <source>
        <dbReference type="ARBA" id="ARBA00031449"/>
    </source>
</evidence>
<evidence type="ECO:0000256" key="3">
    <source>
        <dbReference type="ARBA" id="ARBA00008900"/>
    </source>
</evidence>
<dbReference type="InterPro" id="IPR007115">
    <property type="entry name" value="6-PTP_synth/QueD"/>
</dbReference>
<evidence type="ECO:0000313" key="12">
    <source>
        <dbReference type="Proteomes" id="UP000007463"/>
    </source>
</evidence>
<reference evidence="12" key="2">
    <citation type="submission" date="2011-02" db="EMBL/GenBank/DDBJ databases">
        <title>The complete genome of Fluviicola taffensis DSM 16823.</title>
        <authorList>
            <consortium name="US DOE Joint Genome Institute (JGI-PGF)"/>
            <person name="Lucas S."/>
            <person name="Copeland A."/>
            <person name="Lapidus A."/>
            <person name="Bruce D."/>
            <person name="Goodwin L."/>
            <person name="Pitluck S."/>
            <person name="Kyrpides N."/>
            <person name="Mavromatis K."/>
            <person name="Ivanova N."/>
            <person name="Mikhailova N."/>
            <person name="Pagani I."/>
            <person name="Chertkov O."/>
            <person name="Detter J.C."/>
            <person name="Han C."/>
            <person name="Tapia R."/>
            <person name="Land M."/>
            <person name="Hauser L."/>
            <person name="Markowitz V."/>
            <person name="Cheng J.-F."/>
            <person name="Hugenholtz P."/>
            <person name="Woyke T."/>
            <person name="Wu D."/>
            <person name="Tindall B."/>
            <person name="Pomrenke H.G."/>
            <person name="Brambilla E."/>
            <person name="Klenk H.-P."/>
            <person name="Eisen J.A."/>
        </authorList>
    </citation>
    <scope>NUCLEOTIDE SEQUENCE [LARGE SCALE GENOMIC DNA]</scope>
    <source>
        <strain evidence="12">DSM 16823 / RW262 / RW262</strain>
    </source>
</reference>
<dbReference type="EMBL" id="CP002542">
    <property type="protein sequence ID" value="AEA43031.1"/>
    <property type="molecule type" value="Genomic_DNA"/>
</dbReference>
<dbReference type="SUPFAM" id="SSF55620">
    <property type="entry name" value="Tetrahydrobiopterin biosynthesis enzymes-like"/>
    <property type="match status" value="1"/>
</dbReference>
<dbReference type="Pfam" id="PF01242">
    <property type="entry name" value="PTPS"/>
    <property type="match status" value="1"/>
</dbReference>
<dbReference type="InterPro" id="IPR038418">
    <property type="entry name" value="6-PTP_synth/QueD_sf"/>
</dbReference>
<keyword evidence="12" id="KW-1185">Reference proteome</keyword>
<keyword evidence="7" id="KW-0862">Zinc</keyword>
<evidence type="ECO:0000256" key="4">
    <source>
        <dbReference type="ARBA" id="ARBA00012982"/>
    </source>
</evidence>
<dbReference type="PANTHER" id="PTHR12589">
    <property type="entry name" value="PYRUVOYL TETRAHYDROBIOPTERIN SYNTHASE"/>
    <property type="match status" value="1"/>
</dbReference>
<gene>
    <name evidence="11" type="ordered locus">Fluta_1033</name>
</gene>
<evidence type="ECO:0000256" key="2">
    <source>
        <dbReference type="ARBA" id="ARBA00005061"/>
    </source>
</evidence>
<evidence type="ECO:0000256" key="6">
    <source>
        <dbReference type="ARBA" id="ARBA00022723"/>
    </source>
</evidence>
<dbReference type="FunFam" id="3.30.479.10:FF:000003">
    <property type="entry name" value="6-pyruvoyl tetrahydrobiopterin synthase"/>
    <property type="match status" value="1"/>
</dbReference>